<evidence type="ECO:0000256" key="1">
    <source>
        <dbReference type="SAM" id="MobiDB-lite"/>
    </source>
</evidence>
<dbReference type="GO" id="GO:1901259">
    <property type="term" value="P:chloroplast rRNA processing"/>
    <property type="evidence" value="ECO:0007669"/>
    <property type="project" value="TreeGrafter"/>
</dbReference>
<proteinExistence type="predicted"/>
<dbReference type="GO" id="GO:0000963">
    <property type="term" value="P:mitochondrial RNA processing"/>
    <property type="evidence" value="ECO:0007669"/>
    <property type="project" value="TreeGrafter"/>
</dbReference>
<dbReference type="PANTHER" id="PTHR21228">
    <property type="entry name" value="FAST LEU-RICH DOMAIN-CONTAINING"/>
    <property type="match status" value="1"/>
</dbReference>
<dbReference type="Proteomes" id="UP000747110">
    <property type="component" value="Unassembled WGS sequence"/>
</dbReference>
<evidence type="ECO:0000313" key="3">
    <source>
        <dbReference type="Proteomes" id="UP000747110"/>
    </source>
</evidence>
<dbReference type="GO" id="GO:0003723">
    <property type="term" value="F:RNA binding"/>
    <property type="evidence" value="ECO:0007669"/>
    <property type="project" value="TreeGrafter"/>
</dbReference>
<dbReference type="GO" id="GO:0035770">
    <property type="term" value="C:ribonucleoprotein granule"/>
    <property type="evidence" value="ECO:0007669"/>
    <property type="project" value="TreeGrafter"/>
</dbReference>
<dbReference type="EMBL" id="BNCP01000004">
    <property type="protein sequence ID" value="GIL72492.1"/>
    <property type="molecule type" value="Genomic_DNA"/>
</dbReference>
<organism evidence="2 3">
    <name type="scientific">Volvox reticuliferus</name>
    <dbReference type="NCBI Taxonomy" id="1737510"/>
    <lineage>
        <taxon>Eukaryota</taxon>
        <taxon>Viridiplantae</taxon>
        <taxon>Chlorophyta</taxon>
        <taxon>core chlorophytes</taxon>
        <taxon>Chlorophyceae</taxon>
        <taxon>CS clade</taxon>
        <taxon>Chlamydomonadales</taxon>
        <taxon>Volvocaceae</taxon>
        <taxon>Volvox</taxon>
    </lineage>
</organism>
<keyword evidence="3" id="KW-1185">Reference proteome</keyword>
<dbReference type="InterPro" id="IPR050870">
    <property type="entry name" value="FAST_kinase"/>
</dbReference>
<gene>
    <name evidence="2" type="ORF">Vretifemale_2853</name>
</gene>
<feature type="compositionally biased region" description="Low complexity" evidence="1">
    <location>
        <begin position="170"/>
        <end position="185"/>
    </location>
</feature>
<reference evidence="2" key="1">
    <citation type="journal article" date="2021" name="Proc. Natl. Acad. Sci. U.S.A.">
        <title>Three genomes in the algal genus Volvox reveal the fate of a haploid sex-determining region after a transition to homothallism.</title>
        <authorList>
            <person name="Yamamoto K."/>
            <person name="Hamaji T."/>
            <person name="Kawai-Toyooka H."/>
            <person name="Matsuzaki R."/>
            <person name="Takahashi F."/>
            <person name="Nishimura Y."/>
            <person name="Kawachi M."/>
            <person name="Noguchi H."/>
            <person name="Minakuchi Y."/>
            <person name="Umen J.G."/>
            <person name="Toyoda A."/>
            <person name="Nozaki H."/>
        </authorList>
    </citation>
    <scope>NUCLEOTIDE SEQUENCE</scope>
    <source>
        <strain evidence="2">NIES-3786</strain>
    </source>
</reference>
<dbReference type="GO" id="GO:0005759">
    <property type="term" value="C:mitochondrial matrix"/>
    <property type="evidence" value="ECO:0007669"/>
    <property type="project" value="TreeGrafter"/>
</dbReference>
<feature type="compositionally biased region" description="Low complexity" evidence="1">
    <location>
        <begin position="218"/>
        <end position="228"/>
    </location>
</feature>
<dbReference type="GO" id="GO:0009507">
    <property type="term" value="C:chloroplast"/>
    <property type="evidence" value="ECO:0007669"/>
    <property type="project" value="GOC"/>
</dbReference>
<accession>A0A8J4FHN8</accession>
<dbReference type="PANTHER" id="PTHR21228:SF40">
    <property type="entry name" value="LD45607P"/>
    <property type="match status" value="1"/>
</dbReference>
<evidence type="ECO:0000313" key="2">
    <source>
        <dbReference type="EMBL" id="GIL72492.1"/>
    </source>
</evidence>
<feature type="region of interest" description="Disordered" evidence="1">
    <location>
        <begin position="214"/>
        <end position="239"/>
    </location>
</feature>
<comment type="caution">
    <text evidence="2">The sequence shown here is derived from an EMBL/GenBank/DDBJ whole genome shotgun (WGS) entry which is preliminary data.</text>
</comment>
<sequence>MAFPARLATANSLQRKHHSAVGSALIRREHSNEPGVPFRNGNALPRSTSLPRLGPESPLRLRRSGEVVLDTALLPVPTEGVTIRQTGCPGNTDEGAVCVTTSSADFCSCGPSTAVAAGAQRQVGIGAAEARPSWTLAHSKEAPQQPPGPGDDQRRAPALQLQPPPRPGVRSTQPASTAASSARPSDGGIPMLDAAGPPAAIEWSLRSPEQLYLPPSAPSVSAPPRAAAMRTSGDRFRGRGRIADGGGAVDYRRHDALLARVLAATNWYELRAVLVTGGGGGGGADAAVFAASPDAVLTVLRCLAAVTAYSMRPPEAADLGAFLERWLLQHTGVLRLMGPAQLSLCLHSLAKLSRALPGPPPAWTAAWFAAAQPYLLQCSFQPKDVSLSLWAVSRLQMRLPLAALQLLLAAAEPHLQRFKGQDLSLVALALAALQAHRNSGYAGAAAGTAPPLLLPSAVWQERFLARCSAVLPECGSQALANLLHGVVRSGMTVPDWLLGDLCAALYGKLPECNPQALSNVLSALAAAGFVPEEGWVERFLLESLARMPADRAPFGAVGEVEGAAAAAAASSAGNGNSGDGGGGRVSRIALCNIDDLIHIASAAAQLTLPLPRWWVARLYSSMEQLLPRASPRQLAQALHAVAQLYRMAAATQPWQQPSEEGPANAAVAVHGGGKLEADGLAAFRPPRSLLTTWHLIATTAIPRFNAIDAAHSLWALAALGERPSSAWLQRLLVACRGGLAAAPPGDLAVLAWSLAALGFRPTWSYVADLVDASESVLGAMTGQDYAMLTSALVRLGCRPRVSWGTALLGVLQRKLAQLDDRSLSQTAWALYRLRVQPPAEWLLALVPELKRRWRREGGRVVREGEGGGIRSSLRQELRNTVLMLWVMSMWIGPQQQQRQRRRRWRVEGGAVRAVTRRGRGGLSLVVAGDRAHEQASELRPICSTGGVDTAGSTSSAPPLLDAMSRAGLGQAAAAATAVPGAAMTPRQHCCRVSARMLRRRRAAKSGNTVTALGGDARAAAELRRHIADQVLGPAMDATAAALAAGHGSPQDVSLLLAVVQRLPCAARRAAATRPVWRRAVLAAALPRLRELPPNGLLQVFSGLASLRLTIGAEEAMQCAAAALPHLVAQQLPASYKVSLLLRLCRMRVVGPRSGGGGPQTAAAKAAAAVAVAAAATAAGEGGRSPVGYVLAAGLRVLRRSSEAAEPLLRLHVELLKARVRLRKLGLVGESGGGSALAALVLRRIAAAQASGLSSAAAAAQDNAAEPLAAATADIRAAVAAAAVAVAAKAAPEQDFDDDDAGSEGSVDGGRRSRRVPPIGENQRLWIWRRARRTVAARMADGSPVLVMQLVQLASEHAAQLLAAGPEAAAELSAGLCSTRAGVAAAAAADLVTTTEPLHDLQSGRKSLLWLATATNTSWRVMLPIHRARVVRAWRRVLDALQADGKSKCRTNISSGSIGHKGDDMVAFAAQLRSVLPRSVVVAAAAIPRRRQAAGRAHRRERDAKSCCFEAFEESAGRGSSLEASAVLVRGGRLPAPSL</sequence>
<feature type="region of interest" description="Disordered" evidence="1">
    <location>
        <begin position="31"/>
        <end position="58"/>
    </location>
</feature>
<dbReference type="OrthoDB" id="552017at2759"/>
<dbReference type="GO" id="GO:0044528">
    <property type="term" value="P:regulation of mitochondrial mRNA stability"/>
    <property type="evidence" value="ECO:0007669"/>
    <property type="project" value="TreeGrafter"/>
</dbReference>
<protein>
    <recommendedName>
        <fullName evidence="4">RAP domain-containing protein</fullName>
    </recommendedName>
</protein>
<evidence type="ECO:0008006" key="4">
    <source>
        <dbReference type="Google" id="ProtNLM"/>
    </source>
</evidence>
<feature type="region of interest" description="Disordered" evidence="1">
    <location>
        <begin position="138"/>
        <end position="195"/>
    </location>
</feature>
<name>A0A8J4FHN8_9CHLO</name>
<feature type="region of interest" description="Disordered" evidence="1">
    <location>
        <begin position="1292"/>
        <end position="1315"/>
    </location>
</feature>